<evidence type="ECO:0000259" key="1">
    <source>
        <dbReference type="Pfam" id="PF03435"/>
    </source>
</evidence>
<evidence type="ECO:0000313" key="2">
    <source>
        <dbReference type="EMBL" id="CCH30359.1"/>
    </source>
</evidence>
<dbReference type="EMBL" id="HE804045">
    <property type="protein sequence ID" value="CCH30359.1"/>
    <property type="molecule type" value="Genomic_DNA"/>
</dbReference>
<dbReference type="BioCyc" id="SESP1179773:BN6_RS14845-MONOMER"/>
<dbReference type="PATRIC" id="fig|1179773.3.peg.3049"/>
<reference evidence="2 3" key="1">
    <citation type="journal article" date="2012" name="BMC Genomics">
        <title>Complete genome sequence of Saccharothrix espanaensis DSM 44229T and comparison to the other completely sequenced Pseudonocardiaceae.</title>
        <authorList>
            <person name="Strobel T."/>
            <person name="Al-Dilaimi A."/>
            <person name="Blom J."/>
            <person name="Gessner A."/>
            <person name="Kalinowski J."/>
            <person name="Luzhetska M."/>
            <person name="Puhler A."/>
            <person name="Szczepanowski R."/>
            <person name="Bechthold A."/>
            <person name="Ruckert C."/>
        </authorList>
    </citation>
    <scope>NUCLEOTIDE SEQUENCE [LARGE SCALE GENOMIC DNA]</scope>
    <source>
        <strain evidence="3">ATCC 51144 / DSM 44229 / JCM 9112 / NBRC 15066 / NRRL 15764</strain>
    </source>
</reference>
<name>K0K0D3_SACES</name>
<dbReference type="AlphaFoldDB" id="K0K0D3"/>
<dbReference type="Pfam" id="PF03435">
    <property type="entry name" value="Sacchrp_dh_NADP"/>
    <property type="match status" value="1"/>
</dbReference>
<evidence type="ECO:0000313" key="3">
    <source>
        <dbReference type="Proteomes" id="UP000006281"/>
    </source>
</evidence>
<dbReference type="OrthoDB" id="4420885at2"/>
<organism evidence="2 3">
    <name type="scientific">Saccharothrix espanaensis (strain ATCC 51144 / DSM 44229 / JCM 9112 / NBRC 15066 / NRRL 15764)</name>
    <dbReference type="NCBI Taxonomy" id="1179773"/>
    <lineage>
        <taxon>Bacteria</taxon>
        <taxon>Bacillati</taxon>
        <taxon>Actinomycetota</taxon>
        <taxon>Actinomycetes</taxon>
        <taxon>Pseudonocardiales</taxon>
        <taxon>Pseudonocardiaceae</taxon>
        <taxon>Saccharothrix</taxon>
    </lineage>
</organism>
<dbReference type="SUPFAM" id="SSF51735">
    <property type="entry name" value="NAD(P)-binding Rossmann-fold domains"/>
    <property type="match status" value="1"/>
</dbReference>
<dbReference type="HOGENOM" id="CLU_032858_3_1_11"/>
<dbReference type="InterPro" id="IPR036291">
    <property type="entry name" value="NAD(P)-bd_dom_sf"/>
</dbReference>
<protein>
    <submittedName>
        <fullName evidence="2">Saccharopine dehydrogenase</fullName>
    </submittedName>
</protein>
<dbReference type="PANTHER" id="PTHR43796:SF2">
    <property type="entry name" value="CARBOXYNORSPERMIDINE SYNTHASE"/>
    <property type="match status" value="1"/>
</dbReference>
<keyword evidence="3" id="KW-1185">Reference proteome</keyword>
<feature type="domain" description="Saccharopine dehydrogenase NADP binding" evidence="1">
    <location>
        <begin position="38"/>
        <end position="111"/>
    </location>
</feature>
<dbReference type="STRING" id="1179773.BN6_30520"/>
<dbReference type="InterPro" id="IPR005097">
    <property type="entry name" value="Sacchrp_dh_NADP-bd"/>
</dbReference>
<dbReference type="eggNOG" id="COG1748">
    <property type="taxonomic scope" value="Bacteria"/>
</dbReference>
<accession>K0K0D3</accession>
<dbReference type="RefSeq" id="WP_015100471.1">
    <property type="nucleotide sequence ID" value="NC_019673.1"/>
</dbReference>
<dbReference type="PANTHER" id="PTHR43796">
    <property type="entry name" value="CARBOXYNORSPERMIDINE SYNTHASE"/>
    <property type="match status" value="1"/>
</dbReference>
<dbReference type="KEGG" id="sesp:BN6_30520"/>
<dbReference type="Proteomes" id="UP000006281">
    <property type="component" value="Chromosome"/>
</dbReference>
<sequence>MKVVALGGAGAVGAVAARVAAALPGVREVVVADLAGGVRVDIADGAALRDLLAPADVVLNAVGPFYRFGPAVLRAAIDTGTDYLDVCDDWEPVDGLFALDAAARAAGVRAVVGMGASPGASNLLAALAVRELAAVDEVHTAWPADGTLDGRVSAAVVHWVKQVSGRIAVVEGGEVVDRPPLRPVRLDLPGGLAGTAHTVGHPEPVMFHRTFRPVTSTTLMVAPPSTIAYLDVLRRDLDAGRLTPDTAAAALVRPGARRVLRSLARRFAGPGTLPPFFAVATGGGRTAVARLDHAPLTADMAEATGLPLALGLAQLSGVAPGVHPPEAAIDPERFFADLARHHPDVAVDVRVS</sequence>
<dbReference type="Gene3D" id="3.30.360.10">
    <property type="entry name" value="Dihydrodipicolinate Reductase, domain 2"/>
    <property type="match status" value="1"/>
</dbReference>
<proteinExistence type="predicted"/>
<dbReference type="Gene3D" id="3.40.50.720">
    <property type="entry name" value="NAD(P)-binding Rossmann-like Domain"/>
    <property type="match status" value="1"/>
</dbReference>
<gene>
    <name evidence="2" type="ordered locus">BN6_30520</name>
</gene>